<feature type="domain" description="SLH" evidence="4">
    <location>
        <begin position="1189"/>
        <end position="1252"/>
    </location>
</feature>
<keyword evidence="5" id="KW-0858">Xylan degradation</keyword>
<dbReference type="Gene3D" id="2.60.40.10">
    <property type="entry name" value="Immunoglobulins"/>
    <property type="match status" value="1"/>
</dbReference>
<dbReference type="Pfam" id="PF00395">
    <property type="entry name" value="SLH"/>
    <property type="match status" value="3"/>
</dbReference>
<dbReference type="GO" id="GO:0045493">
    <property type="term" value="P:xylan catabolic process"/>
    <property type="evidence" value="ECO:0007669"/>
    <property type="project" value="UniProtKB-KW"/>
</dbReference>
<comment type="caution">
    <text evidence="5">The sequence shown here is derived from an EMBL/GenBank/DDBJ whole genome shotgun (WGS) entry which is preliminary data.</text>
</comment>
<keyword evidence="6" id="KW-1185">Reference proteome</keyword>
<accession>A0A1V4SP40</accession>
<keyword evidence="1" id="KW-0677">Repeat</keyword>
<dbReference type="Gene3D" id="2.60.40.2700">
    <property type="match status" value="4"/>
</dbReference>
<dbReference type="RefSeq" id="WP_080063033.1">
    <property type="nucleotide sequence ID" value="NZ_MZGX01000003.1"/>
</dbReference>
<dbReference type="InterPro" id="IPR036179">
    <property type="entry name" value="Ig-like_dom_sf"/>
</dbReference>
<dbReference type="PROSITE" id="PS51272">
    <property type="entry name" value="SLH"/>
    <property type="match status" value="3"/>
</dbReference>
<dbReference type="STRING" id="48256.CLHUN_05570"/>
<dbReference type="PROSITE" id="PS50835">
    <property type="entry name" value="IG_LIKE"/>
    <property type="match status" value="1"/>
</dbReference>
<reference evidence="5 6" key="1">
    <citation type="submission" date="2017-03" db="EMBL/GenBank/DDBJ databases">
        <title>Genome sequence of Clostridium hungatei DSM 14427.</title>
        <authorList>
            <person name="Poehlein A."/>
            <person name="Daniel R."/>
        </authorList>
    </citation>
    <scope>NUCLEOTIDE SEQUENCE [LARGE SCALE GENOMIC DNA]</scope>
    <source>
        <strain evidence="5 6">DSM 14427</strain>
    </source>
</reference>
<keyword evidence="5" id="KW-0624">Polysaccharide degradation</keyword>
<dbReference type="GO" id="GO:0031176">
    <property type="term" value="F:endo-1,4-beta-xylanase activity"/>
    <property type="evidence" value="ECO:0007669"/>
    <property type="project" value="UniProtKB-EC"/>
</dbReference>
<evidence type="ECO:0000256" key="1">
    <source>
        <dbReference type="ARBA" id="ARBA00022737"/>
    </source>
</evidence>
<feature type="domain" description="SLH" evidence="4">
    <location>
        <begin position="1260"/>
        <end position="1319"/>
    </location>
</feature>
<dbReference type="EC" id="3.2.1.8" evidence="5"/>
<feature type="signal peptide" evidence="2">
    <location>
        <begin position="1"/>
        <end position="24"/>
    </location>
</feature>
<keyword evidence="2" id="KW-0732">Signal</keyword>
<dbReference type="InterPro" id="IPR013783">
    <property type="entry name" value="Ig-like_fold"/>
</dbReference>
<dbReference type="PROSITE" id="PS51257">
    <property type="entry name" value="PROKAR_LIPOPROTEIN"/>
    <property type="match status" value="1"/>
</dbReference>
<dbReference type="PANTHER" id="PTHR31149:SF11">
    <property type="entry name" value="187-KDA MICROTUBULE-ASSOCIATED PROTEIN AIR9"/>
    <property type="match status" value="1"/>
</dbReference>
<keyword evidence="5" id="KW-0326">Glycosidase</keyword>
<dbReference type="EMBL" id="MZGX01000003">
    <property type="protein sequence ID" value="OPX45620.1"/>
    <property type="molecule type" value="Genomic_DNA"/>
</dbReference>
<keyword evidence="5" id="KW-0378">Hydrolase</keyword>
<evidence type="ECO:0000313" key="5">
    <source>
        <dbReference type="EMBL" id="OPX45620.1"/>
    </source>
</evidence>
<organism evidence="5 6">
    <name type="scientific">Ruminiclostridium hungatei</name>
    <name type="common">Clostridium hungatei</name>
    <dbReference type="NCBI Taxonomy" id="48256"/>
    <lineage>
        <taxon>Bacteria</taxon>
        <taxon>Bacillati</taxon>
        <taxon>Bacillota</taxon>
        <taxon>Clostridia</taxon>
        <taxon>Eubacteriales</taxon>
        <taxon>Oscillospiraceae</taxon>
        <taxon>Ruminiclostridium</taxon>
    </lineage>
</organism>
<feature type="domain" description="Ig-like" evidence="3">
    <location>
        <begin position="788"/>
        <end position="876"/>
    </location>
</feature>
<evidence type="ECO:0000313" key="6">
    <source>
        <dbReference type="Proteomes" id="UP000191554"/>
    </source>
</evidence>
<dbReference type="OrthoDB" id="6372180at2"/>
<sequence length="1319" mass="138146">MKKLCFAVLLSCLIIFSGMSCIFAEDYIDGGVNMDATAPLLANTLSYIKTYGGAVGEPIYFRLIPTSTENYTIETVGTVDTAGQLYNGDGTEYGDPEDDLGETDYNFRMNKLLEAGKLYYLGIVNYSYVPGDKTILQITGDSGGGLVAPAVITMTDPGKKLIYKGGDTIRISGTVADGNGDNVAIYASIGSKPATVTVTGGNGPWALEWDIDGLNIAENIYKDVTVTADDGSPAGPATAIHTGDIVVDRTAPTAPTSVSVTPIGGTVVANTLNKSNTNLIAGASIIAADATGGKAELYLGSTLLATDNTITDTDTQVTFDLSITSTENLQSAIPTGGIISVKLYDEAGNSSSSTSNPTLLVDYVAPPPEAPTATVQPITGNLKVWETLTGHYTYSDINGDLQGATTFKWYRADDSAGSGKTAISGAAAITYILQPEDLGKYISFEVTPVAATGIFTQGTAVESARTGAVAPAEAAPVATVQPITGTLKVGETLTGHYTYSDINGDSQGATIFKWYRADDSAGSGKTAISGATAITYILQPEDLGKYISFEVTPVAATGITQGTAVESARTGAVAPAEAAPVATVQPITGTLKVGETLTGHYIYSDINGDSEGVTTFKWYRADNSAGSGKTAISGATAITYILQEDDLGKYISFEVTPVAVTGITQGTAVESARTGAVAPAEAAPTATVSPITGILKVGETLTGHYTYSDINGDSEGVTTFKWYRADDSAGSGKTAISGATAITYILKTEDQDKYISFEVTPVATSGILQGVAVESASVAIIITNAAPPGITVQPQNRTVNVGDTAGLSITATASGILSYQWYSSTQAAIATGAELPNATGAAIQLQTNTAGTRYYYCVLTNTDNSMTGVTTASTTSAIAQVTVNNAPATPYTPTPDTTPQKEKTPRILINGKELNLETITTSEHGGETIIAISIDSQKLEKKLDSEQEKSVITIPLGEIKADAGILTGDIVKELENNQAIFEISNGNATYILPAKVIDIDTIAEQLDSEAALSDIKVKIKVSKASAESEERLKRSAEIGKFSIEVAPVDFSIECSVNNKTIAVNNFSGYVERTLKIPENADPDKITTGVVVDPDGTVRHVPTAVINIEGKYYAKINSLTNSPYAVIYHPVEYADASKTPWAKAAINDIGSRLVITNGIENNMFYPKNQITRAEFAAIIINALGLKPETGKNLFKDVNEKQWYSGHINTAYKYGLISGKGSNTFAPEDKITREHAMIIIAKAMVVVGLDAGITDEQTGVILSGYKDAASITQGARYSVAACVKAGLVTGKENSLIAPKQYITRAEIAVIIQNLLKKSGLI</sequence>
<dbReference type="InterPro" id="IPR056284">
    <property type="entry name" value="AIR9-like_A9"/>
</dbReference>
<feature type="chain" id="PRO_5012483299" evidence="2">
    <location>
        <begin position="25"/>
        <end position="1319"/>
    </location>
</feature>
<proteinExistence type="predicted"/>
<dbReference type="PANTHER" id="PTHR31149">
    <property type="entry name" value="EXPRESSED PROTEIN"/>
    <property type="match status" value="1"/>
</dbReference>
<name>A0A1V4SP40_RUMHU</name>
<feature type="domain" description="SLH" evidence="4">
    <location>
        <begin position="1128"/>
        <end position="1188"/>
    </location>
</feature>
<dbReference type="Proteomes" id="UP000191554">
    <property type="component" value="Unassembled WGS sequence"/>
</dbReference>
<protein>
    <submittedName>
        <fullName evidence="5">Endo-1,4-beta-xylanase A</fullName>
        <ecNumber evidence="5">3.2.1.8</ecNumber>
    </submittedName>
</protein>
<dbReference type="InterPro" id="IPR007110">
    <property type="entry name" value="Ig-like_dom"/>
</dbReference>
<dbReference type="InterPro" id="IPR001119">
    <property type="entry name" value="SLH_dom"/>
</dbReference>
<dbReference type="Pfam" id="PF23197">
    <property type="entry name" value="IG_AIR9"/>
    <property type="match status" value="4"/>
</dbReference>
<dbReference type="SUPFAM" id="SSF48726">
    <property type="entry name" value="Immunoglobulin"/>
    <property type="match status" value="1"/>
</dbReference>
<gene>
    <name evidence="5" type="primary">xynA1_1</name>
    <name evidence="5" type="ORF">CLHUN_05570</name>
</gene>
<evidence type="ECO:0000259" key="3">
    <source>
        <dbReference type="PROSITE" id="PS50835"/>
    </source>
</evidence>
<evidence type="ECO:0000256" key="2">
    <source>
        <dbReference type="SAM" id="SignalP"/>
    </source>
</evidence>
<keyword evidence="5" id="KW-0119">Carbohydrate metabolism</keyword>
<evidence type="ECO:0000259" key="4">
    <source>
        <dbReference type="PROSITE" id="PS51272"/>
    </source>
</evidence>